<gene>
    <name evidence="1" type="ORF">FB562_1330</name>
</gene>
<proteinExistence type="predicted"/>
<evidence type="ECO:0000313" key="2">
    <source>
        <dbReference type="Proteomes" id="UP000317998"/>
    </source>
</evidence>
<dbReference type="RefSeq" id="WP_141880411.1">
    <property type="nucleotide sequence ID" value="NZ_VFOM01000001.1"/>
</dbReference>
<dbReference type="AlphaFoldDB" id="A0A542YJJ4"/>
<dbReference type="EMBL" id="VFOM01000001">
    <property type="protein sequence ID" value="TQL48242.1"/>
    <property type="molecule type" value="Genomic_DNA"/>
</dbReference>
<dbReference type="Proteomes" id="UP000317998">
    <property type="component" value="Unassembled WGS sequence"/>
</dbReference>
<organism evidence="1 2">
    <name type="scientific">Homoserinimonas aerilata</name>
    <dbReference type="NCBI Taxonomy" id="1162970"/>
    <lineage>
        <taxon>Bacteria</taxon>
        <taxon>Bacillati</taxon>
        <taxon>Actinomycetota</taxon>
        <taxon>Actinomycetes</taxon>
        <taxon>Micrococcales</taxon>
        <taxon>Microbacteriaceae</taxon>
        <taxon>Homoserinimonas</taxon>
    </lineage>
</organism>
<sequence length="212" mass="23471">MSKPSGSTVFAEFADDLLRIPWGSLSKSELEFRLFLLLVEAGKLKLEWSDVRLAQELSTNLTKIRTLRFKAQQRQYRGKTTWDWNELLDNDCVTLNAVDKSGDELVLHVKDPFLKDVLTEKLRESPNPALVRSSLTPGHLKVDVIDFWSKVLNSGGLSEQEIGDLRDTMIAALPERKKGFVLKALNVADKGAGAANIASFGVAFAALLSGKN</sequence>
<comment type="caution">
    <text evidence="1">The sequence shown here is derived from an EMBL/GenBank/DDBJ whole genome shotgun (WGS) entry which is preliminary data.</text>
</comment>
<keyword evidence="2" id="KW-1185">Reference proteome</keyword>
<reference evidence="1 2" key="1">
    <citation type="submission" date="2019-06" db="EMBL/GenBank/DDBJ databases">
        <title>Sequencing the genomes of 1000 actinobacteria strains.</title>
        <authorList>
            <person name="Klenk H.-P."/>
        </authorList>
    </citation>
    <scope>NUCLEOTIDE SEQUENCE [LARGE SCALE GENOMIC DNA]</scope>
    <source>
        <strain evidence="1 2">DSM 26477</strain>
    </source>
</reference>
<name>A0A542YJJ4_9MICO</name>
<dbReference type="OrthoDB" id="10005567at2"/>
<accession>A0A542YJJ4</accession>
<evidence type="ECO:0000313" key="1">
    <source>
        <dbReference type="EMBL" id="TQL48242.1"/>
    </source>
</evidence>
<protein>
    <submittedName>
        <fullName evidence="1">Uncharacterized protein</fullName>
    </submittedName>
</protein>